<reference evidence="2 3" key="1">
    <citation type="submission" date="2014-04" db="EMBL/GenBank/DDBJ databases">
        <authorList>
            <consortium name="DOE Joint Genome Institute"/>
            <person name="Kuo A."/>
            <person name="Tarkka M."/>
            <person name="Buscot F."/>
            <person name="Kohler A."/>
            <person name="Nagy L.G."/>
            <person name="Floudas D."/>
            <person name="Copeland A."/>
            <person name="Barry K.W."/>
            <person name="Cichocki N."/>
            <person name="Veneault-Fourrey C."/>
            <person name="LaButti K."/>
            <person name="Lindquist E.A."/>
            <person name="Lipzen A."/>
            <person name="Lundell T."/>
            <person name="Morin E."/>
            <person name="Murat C."/>
            <person name="Sun H."/>
            <person name="Tunlid A."/>
            <person name="Henrissat B."/>
            <person name="Grigoriev I.V."/>
            <person name="Hibbett D.S."/>
            <person name="Martin F."/>
            <person name="Nordberg H.P."/>
            <person name="Cantor M.N."/>
            <person name="Hua S.X."/>
        </authorList>
    </citation>
    <scope>NUCLEOTIDE SEQUENCE [LARGE SCALE GENOMIC DNA]</scope>
    <source>
        <strain evidence="2 3">F 1598</strain>
    </source>
</reference>
<feature type="region of interest" description="Disordered" evidence="1">
    <location>
        <begin position="29"/>
        <end position="137"/>
    </location>
</feature>
<dbReference type="HOGENOM" id="CLU_1865894_0_0_1"/>
<dbReference type="EMBL" id="KN833051">
    <property type="protein sequence ID" value="KIM75083.1"/>
    <property type="molecule type" value="Genomic_DNA"/>
</dbReference>
<dbReference type="InParanoid" id="A0A0C3AMF9"/>
<proteinExistence type="predicted"/>
<sequence>MVRTQPIYIYFISYTNLMSPIQLPGGKLADRWKGPPTQAGYDAAIQPQELTRQDNVPSVRRVRQSPTPLPLLFQQRSARSSTVSSPCAGTTPSPTQAPGQQTNPKPRMSPSCKGGAVAREPQEAGAVRRVAREGASR</sequence>
<keyword evidence="3" id="KW-1185">Reference proteome</keyword>
<dbReference type="Proteomes" id="UP000054166">
    <property type="component" value="Unassembled WGS sequence"/>
</dbReference>
<name>A0A0C3AMF9_PILCF</name>
<dbReference type="AlphaFoldDB" id="A0A0C3AMF9"/>
<reference evidence="3" key="2">
    <citation type="submission" date="2015-01" db="EMBL/GenBank/DDBJ databases">
        <title>Evolutionary Origins and Diversification of the Mycorrhizal Mutualists.</title>
        <authorList>
            <consortium name="DOE Joint Genome Institute"/>
            <consortium name="Mycorrhizal Genomics Consortium"/>
            <person name="Kohler A."/>
            <person name="Kuo A."/>
            <person name="Nagy L.G."/>
            <person name="Floudas D."/>
            <person name="Copeland A."/>
            <person name="Barry K.W."/>
            <person name="Cichocki N."/>
            <person name="Veneault-Fourrey C."/>
            <person name="LaButti K."/>
            <person name="Lindquist E.A."/>
            <person name="Lipzen A."/>
            <person name="Lundell T."/>
            <person name="Morin E."/>
            <person name="Murat C."/>
            <person name="Riley R."/>
            <person name="Ohm R."/>
            <person name="Sun H."/>
            <person name="Tunlid A."/>
            <person name="Henrissat B."/>
            <person name="Grigoriev I.V."/>
            <person name="Hibbett D.S."/>
            <person name="Martin F."/>
        </authorList>
    </citation>
    <scope>NUCLEOTIDE SEQUENCE [LARGE SCALE GENOMIC DNA]</scope>
    <source>
        <strain evidence="3">F 1598</strain>
    </source>
</reference>
<evidence type="ECO:0000313" key="3">
    <source>
        <dbReference type="Proteomes" id="UP000054166"/>
    </source>
</evidence>
<evidence type="ECO:0000256" key="1">
    <source>
        <dbReference type="SAM" id="MobiDB-lite"/>
    </source>
</evidence>
<accession>A0A0C3AMF9</accession>
<organism evidence="2 3">
    <name type="scientific">Piloderma croceum (strain F 1598)</name>
    <dbReference type="NCBI Taxonomy" id="765440"/>
    <lineage>
        <taxon>Eukaryota</taxon>
        <taxon>Fungi</taxon>
        <taxon>Dikarya</taxon>
        <taxon>Basidiomycota</taxon>
        <taxon>Agaricomycotina</taxon>
        <taxon>Agaricomycetes</taxon>
        <taxon>Agaricomycetidae</taxon>
        <taxon>Atheliales</taxon>
        <taxon>Atheliaceae</taxon>
        <taxon>Piloderma</taxon>
    </lineage>
</organism>
<feature type="compositionally biased region" description="Polar residues" evidence="1">
    <location>
        <begin position="74"/>
        <end position="104"/>
    </location>
</feature>
<gene>
    <name evidence="2" type="ORF">PILCRDRAFT_687902</name>
</gene>
<evidence type="ECO:0000313" key="2">
    <source>
        <dbReference type="EMBL" id="KIM75083.1"/>
    </source>
</evidence>
<protein>
    <submittedName>
        <fullName evidence="2">Uncharacterized protein</fullName>
    </submittedName>
</protein>